<reference evidence="13 14" key="1">
    <citation type="submission" date="2017-12" db="EMBL/GenBank/DDBJ databases">
        <title>Phylogenetic diversity of female urinary microbiome.</title>
        <authorList>
            <person name="Thomas-White K."/>
            <person name="Wolfe A.J."/>
        </authorList>
    </citation>
    <scope>NUCLEOTIDE SEQUENCE [LARGE SCALE GENOMIC DNA]</scope>
    <source>
        <strain evidence="13 14">UMB0064</strain>
    </source>
</reference>
<comment type="similarity">
    <text evidence="3 10">Belongs to the binding-protein-dependent transport system permease family. CysTW subfamily.</text>
</comment>
<name>A0A2I1M3H5_9BIFI</name>
<dbReference type="Proteomes" id="UP000242263">
    <property type="component" value="Unassembled WGS sequence"/>
</dbReference>
<organism evidence="13 14">
    <name type="scientific">Alloscardovia omnicolens</name>
    <dbReference type="NCBI Taxonomy" id="419015"/>
    <lineage>
        <taxon>Bacteria</taxon>
        <taxon>Bacillati</taxon>
        <taxon>Actinomycetota</taxon>
        <taxon>Actinomycetes</taxon>
        <taxon>Bifidobacteriales</taxon>
        <taxon>Bifidobacteriaceae</taxon>
        <taxon>Alloscardovia</taxon>
    </lineage>
</organism>
<dbReference type="InterPro" id="IPR005672">
    <property type="entry name" value="Phosphate_PstA"/>
</dbReference>
<proteinExistence type="inferred from homology"/>
<keyword evidence="7 10" id="KW-0812">Transmembrane</keyword>
<feature type="region of interest" description="Disordered" evidence="11">
    <location>
        <begin position="1"/>
        <end position="53"/>
    </location>
</feature>
<dbReference type="InterPro" id="IPR000515">
    <property type="entry name" value="MetI-like"/>
</dbReference>
<feature type="transmembrane region" description="Helical" evidence="10">
    <location>
        <begin position="129"/>
        <end position="149"/>
    </location>
</feature>
<keyword evidence="9 10" id="KW-0472">Membrane</keyword>
<comment type="caution">
    <text evidence="13">The sequence shown here is derived from an EMBL/GenBank/DDBJ whole genome shotgun (WGS) entry which is preliminary data.</text>
</comment>
<accession>A0A2I1M3H5</accession>
<comment type="function">
    <text evidence="1">Part of the binding-protein-dependent transport system for phosphate; probably responsible for the translocation of the substrate across the membrane.</text>
</comment>
<protein>
    <recommendedName>
        <fullName evidence="10">Phosphate transport system permease protein PstA</fullName>
    </recommendedName>
</protein>
<dbReference type="NCBIfam" id="TIGR00974">
    <property type="entry name" value="3a0107s02c"/>
    <property type="match status" value="1"/>
</dbReference>
<feature type="transmembrane region" description="Helical" evidence="10">
    <location>
        <begin position="161"/>
        <end position="187"/>
    </location>
</feature>
<evidence type="ECO:0000256" key="11">
    <source>
        <dbReference type="SAM" id="MobiDB-lite"/>
    </source>
</evidence>
<dbReference type="PROSITE" id="PS50928">
    <property type="entry name" value="ABC_TM1"/>
    <property type="match status" value="1"/>
</dbReference>
<evidence type="ECO:0000256" key="6">
    <source>
        <dbReference type="ARBA" id="ARBA00022592"/>
    </source>
</evidence>
<evidence type="ECO:0000256" key="7">
    <source>
        <dbReference type="ARBA" id="ARBA00022692"/>
    </source>
</evidence>
<evidence type="ECO:0000256" key="2">
    <source>
        <dbReference type="ARBA" id="ARBA00004651"/>
    </source>
</evidence>
<keyword evidence="8 10" id="KW-1133">Transmembrane helix</keyword>
<evidence type="ECO:0000256" key="10">
    <source>
        <dbReference type="RuleBase" id="RU363043"/>
    </source>
</evidence>
<dbReference type="GO" id="GO:0035435">
    <property type="term" value="P:phosphate ion transmembrane transport"/>
    <property type="evidence" value="ECO:0007669"/>
    <property type="project" value="InterPro"/>
</dbReference>
<feature type="domain" description="ABC transmembrane type-1" evidence="12">
    <location>
        <begin position="123"/>
        <end position="348"/>
    </location>
</feature>
<keyword evidence="6" id="KW-0592">Phosphate transport</keyword>
<dbReference type="Gene3D" id="1.10.3720.10">
    <property type="entry name" value="MetI-like"/>
    <property type="match status" value="1"/>
</dbReference>
<feature type="compositionally biased region" description="Polar residues" evidence="11">
    <location>
        <begin position="35"/>
        <end position="44"/>
    </location>
</feature>
<dbReference type="SUPFAM" id="SSF161098">
    <property type="entry name" value="MetI-like"/>
    <property type="match status" value="1"/>
</dbReference>
<dbReference type="PANTHER" id="PTHR42922:SF1">
    <property type="entry name" value="PHOSPHATE TRANSPORT SYSTEM PERMEASE PROTEIN PSTA"/>
    <property type="match status" value="1"/>
</dbReference>
<dbReference type="GO" id="GO:0005315">
    <property type="term" value="F:phosphate transmembrane transporter activity"/>
    <property type="evidence" value="ECO:0007669"/>
    <property type="project" value="InterPro"/>
</dbReference>
<dbReference type="InterPro" id="IPR051408">
    <property type="entry name" value="Phosphate_transprt_permease"/>
</dbReference>
<dbReference type="InterPro" id="IPR035906">
    <property type="entry name" value="MetI-like_sf"/>
</dbReference>
<sequence length="360" mass="38526">MVNQKASRTSSAATARAATPQETTHTTTLEPTTQVSLSAQSSPTPDFDKLKPSRSSLAARKRTDLLMRVLIYTAFLIAVIPLISVLYTTVVNGARRFDWYFLTHNMRGVVGGLYPFGGILHAAIGTLEITLGAVIISVPVGIMTAVYMVEYSAKKRLHKAISFFVDVMSGIPSIVAGLFAYAMFSLLFGPGTVNGFVGSAALSILMIPTIVRSTEEMLSIVPVDLREASYALGVPKYRTIIRVVLRTALPGIVSGVILAIARVIGETAPLLIAAGSISSTNFNLLSGRMTTLPVYVYNEFQQGMASCPAISQISTDTVGLCVPGIRMERAWAAALVLIILVLILNAIGRLIAKIFSVKTK</sequence>
<feature type="transmembrane region" description="Helical" evidence="10">
    <location>
        <begin position="193"/>
        <end position="211"/>
    </location>
</feature>
<dbReference type="CDD" id="cd06261">
    <property type="entry name" value="TM_PBP2"/>
    <property type="match status" value="1"/>
</dbReference>
<evidence type="ECO:0000256" key="1">
    <source>
        <dbReference type="ARBA" id="ARBA00003510"/>
    </source>
</evidence>
<dbReference type="GO" id="GO:0005886">
    <property type="term" value="C:plasma membrane"/>
    <property type="evidence" value="ECO:0007669"/>
    <property type="project" value="UniProtKB-SubCell"/>
</dbReference>
<evidence type="ECO:0000259" key="12">
    <source>
        <dbReference type="PROSITE" id="PS50928"/>
    </source>
</evidence>
<evidence type="ECO:0000313" key="13">
    <source>
        <dbReference type="EMBL" id="PKZ14664.1"/>
    </source>
</evidence>
<feature type="transmembrane region" description="Helical" evidence="10">
    <location>
        <begin position="69"/>
        <end position="90"/>
    </location>
</feature>
<keyword evidence="5 10" id="KW-1003">Cell membrane</keyword>
<evidence type="ECO:0000313" key="14">
    <source>
        <dbReference type="Proteomes" id="UP000242263"/>
    </source>
</evidence>
<evidence type="ECO:0000256" key="8">
    <source>
        <dbReference type="ARBA" id="ARBA00022989"/>
    </source>
</evidence>
<evidence type="ECO:0000256" key="5">
    <source>
        <dbReference type="ARBA" id="ARBA00022475"/>
    </source>
</evidence>
<feature type="transmembrane region" description="Helical" evidence="10">
    <location>
        <begin position="243"/>
        <end position="264"/>
    </location>
</feature>
<comment type="subcellular location">
    <subcellularLocation>
        <location evidence="2 10">Cell membrane</location>
        <topology evidence="2 10">Multi-pass membrane protein</topology>
    </subcellularLocation>
</comment>
<dbReference type="PANTHER" id="PTHR42922">
    <property type="entry name" value="PHOSPHATE TRANSPORT SYSTEM PERMEASE PROTEIN PSTA"/>
    <property type="match status" value="1"/>
</dbReference>
<keyword evidence="4" id="KW-0813">Transport</keyword>
<evidence type="ECO:0000256" key="9">
    <source>
        <dbReference type="ARBA" id="ARBA00023136"/>
    </source>
</evidence>
<feature type="transmembrane region" description="Helical" evidence="10">
    <location>
        <begin position="330"/>
        <end position="352"/>
    </location>
</feature>
<gene>
    <name evidence="13" type="primary">pstA</name>
    <name evidence="13" type="ORF">CYJ32_06945</name>
</gene>
<evidence type="ECO:0000256" key="3">
    <source>
        <dbReference type="ARBA" id="ARBA00007069"/>
    </source>
</evidence>
<dbReference type="RefSeq" id="WP_049216537.1">
    <property type="nucleotide sequence ID" value="NZ_JVKN01000001.1"/>
</dbReference>
<dbReference type="AlphaFoldDB" id="A0A2I1M3H5"/>
<evidence type="ECO:0000256" key="4">
    <source>
        <dbReference type="ARBA" id="ARBA00022448"/>
    </source>
</evidence>
<dbReference type="Pfam" id="PF00528">
    <property type="entry name" value="BPD_transp_1"/>
    <property type="match status" value="1"/>
</dbReference>
<dbReference type="EMBL" id="PKGU01000004">
    <property type="protein sequence ID" value="PKZ14664.1"/>
    <property type="molecule type" value="Genomic_DNA"/>
</dbReference>
<feature type="compositionally biased region" description="Low complexity" evidence="11">
    <location>
        <begin position="1"/>
        <end position="34"/>
    </location>
</feature>